<proteinExistence type="predicted"/>
<reference evidence="2 3" key="1">
    <citation type="submission" date="2018-09" db="EMBL/GenBank/DDBJ databases">
        <title>Characterization of the phylogenetic diversity of five novel species belonging to the genus Bifidobacterium.</title>
        <authorList>
            <person name="Lugli G.A."/>
            <person name="Duranti S."/>
            <person name="Milani C."/>
        </authorList>
    </citation>
    <scope>NUCLEOTIDE SEQUENCE [LARGE SCALE GENOMIC DNA]</scope>
    <source>
        <strain evidence="2 3">2036B</strain>
    </source>
</reference>
<feature type="compositionally biased region" description="Low complexity" evidence="1">
    <location>
        <begin position="151"/>
        <end position="164"/>
    </location>
</feature>
<name>A0A430FKE8_9BIFI</name>
<dbReference type="AlphaFoldDB" id="A0A430FKE8"/>
<sequence length="400" mass="43969">MSSEQFPLIRLVRCANVVSFLINLCGCAVAVMHCHKWSVCFTLVVFYDSEAMNSLYDERLKLSRASHPDRNTRTVRGTHAAHIKEELAQTALNSASLAGLNEYDTAGHGTPVAIAEGSNTRRDGTEGTGTGRASTGKAGTGKAGAKRKTQSKQTQQQQTQKQKSAPSRRRSHAGTRPIGRPDQAAQPADSRSRYRGPTLDNPLIHCDDLPGRLSHEHLVRAGVLQPIDEYHSFLVASTNSLYGRARLLKSIMPTETIACATTAAWVWIGGDFPDSFDVVSSAHYRKTIYDRPVRPFARAVRPEHISEVGSIAITSPVRTACDLAMLPADEFFTTGLDEVTRKIMTIYGVTNEECLAVLHELKFLPNTQQAERVFAFFGVPAQSDLWDAGAYEDFIQDYEA</sequence>
<accession>A0A430FKE8</accession>
<evidence type="ECO:0000256" key="1">
    <source>
        <dbReference type="SAM" id="MobiDB-lite"/>
    </source>
</evidence>
<keyword evidence="3" id="KW-1185">Reference proteome</keyword>
<dbReference type="OrthoDB" id="3239634at2"/>
<evidence type="ECO:0000313" key="2">
    <source>
        <dbReference type="EMBL" id="RSX53373.1"/>
    </source>
</evidence>
<evidence type="ECO:0000313" key="3">
    <source>
        <dbReference type="Proteomes" id="UP000287609"/>
    </source>
</evidence>
<feature type="region of interest" description="Disordered" evidence="1">
    <location>
        <begin position="109"/>
        <end position="202"/>
    </location>
</feature>
<dbReference type="Proteomes" id="UP000287609">
    <property type="component" value="Unassembled WGS sequence"/>
</dbReference>
<protein>
    <submittedName>
        <fullName evidence="2">Uncharacterized protein</fullName>
    </submittedName>
</protein>
<organism evidence="2 3">
    <name type="scientific">Bifidobacterium dolichotidis</name>
    <dbReference type="NCBI Taxonomy" id="2306976"/>
    <lineage>
        <taxon>Bacteria</taxon>
        <taxon>Bacillati</taxon>
        <taxon>Actinomycetota</taxon>
        <taxon>Actinomycetes</taxon>
        <taxon>Bifidobacteriales</taxon>
        <taxon>Bifidobacteriaceae</taxon>
        <taxon>Bifidobacterium</taxon>
    </lineage>
</organism>
<dbReference type="RefSeq" id="WP_125964122.1">
    <property type="nucleotide sequence ID" value="NZ_QXGM01000004.1"/>
</dbReference>
<gene>
    <name evidence="2" type="ORF">D2E26_1415</name>
</gene>
<comment type="caution">
    <text evidence="2">The sequence shown here is derived from an EMBL/GenBank/DDBJ whole genome shotgun (WGS) entry which is preliminary data.</text>
</comment>
<dbReference type="EMBL" id="QXGM01000004">
    <property type="protein sequence ID" value="RSX53373.1"/>
    <property type="molecule type" value="Genomic_DNA"/>
</dbReference>